<keyword evidence="3" id="KW-0808">Transferase</keyword>
<evidence type="ECO:0000256" key="1">
    <source>
        <dbReference type="ARBA" id="ARBA00012409"/>
    </source>
</evidence>
<dbReference type="AlphaFoldDB" id="A0A2R5GPA6"/>
<evidence type="ECO:0000256" key="3">
    <source>
        <dbReference type="ARBA" id="ARBA00022679"/>
    </source>
</evidence>
<keyword evidence="15" id="KW-1185">Reference proteome</keyword>
<evidence type="ECO:0000259" key="13">
    <source>
        <dbReference type="PROSITE" id="PS50011"/>
    </source>
</evidence>
<dbReference type="GO" id="GO:0045944">
    <property type="term" value="P:positive regulation of transcription by RNA polymerase II"/>
    <property type="evidence" value="ECO:0007669"/>
    <property type="project" value="TreeGrafter"/>
</dbReference>
<dbReference type="Pfam" id="PF00069">
    <property type="entry name" value="Pkinase"/>
    <property type="match status" value="2"/>
</dbReference>
<dbReference type="PANTHER" id="PTHR24056:SF0">
    <property type="entry name" value="CYCLIN-DEPENDENT KINASE 7"/>
    <property type="match status" value="1"/>
</dbReference>
<proteinExistence type="predicted"/>
<dbReference type="Proteomes" id="UP000241890">
    <property type="component" value="Unassembled WGS sequence"/>
</dbReference>
<evidence type="ECO:0000256" key="2">
    <source>
        <dbReference type="ARBA" id="ARBA00022527"/>
    </source>
</evidence>
<evidence type="ECO:0000256" key="6">
    <source>
        <dbReference type="ARBA" id="ARBA00022840"/>
    </source>
</evidence>
<evidence type="ECO:0000313" key="14">
    <source>
        <dbReference type="EMBL" id="GBG32139.1"/>
    </source>
</evidence>
<gene>
    <name evidence="14" type="ORF">FCC1311_083642</name>
</gene>
<dbReference type="GO" id="GO:0005524">
    <property type="term" value="F:ATP binding"/>
    <property type="evidence" value="ECO:0007669"/>
    <property type="project" value="UniProtKB-UniRule"/>
</dbReference>
<evidence type="ECO:0000256" key="10">
    <source>
        <dbReference type="ARBA" id="ARBA00042858"/>
    </source>
</evidence>
<dbReference type="SUPFAM" id="SSF56112">
    <property type="entry name" value="Protein kinase-like (PK-like)"/>
    <property type="match status" value="1"/>
</dbReference>
<sequence>MSLEGHARYQLDREVGRGAFAAVYLAHRAEDGVKVAIKHVLRKSRRVGVDWTALREVKLLRELQHENIVRVLDVFALPGSINMVMELCPFDLKKVIDNKAVLLTEEHIKSYMKMMLVGTKVMHEFWVLHRVRERLARAQWSPPELLFGAKEYGVGVDTWSIGCIMAELMMRKIFLPGNSDEDQLAKIFWMFGTPTEKEWPRMTALKHFVKFTDRAPVNLRDIFKAYSPEAVDLLKGLMEINPVNRLTADQALEHTFFTTSNHPATPPEELPFDALMK</sequence>
<dbReference type="EMBL" id="BEYU01000115">
    <property type="protein sequence ID" value="GBG32139.1"/>
    <property type="molecule type" value="Genomic_DNA"/>
</dbReference>
<dbReference type="InParanoid" id="A0A2R5GPA6"/>
<evidence type="ECO:0000256" key="9">
    <source>
        <dbReference type="ARBA" id="ARBA00041902"/>
    </source>
</evidence>
<keyword evidence="5 14" id="KW-0418">Kinase</keyword>
<dbReference type="PANTHER" id="PTHR24056">
    <property type="entry name" value="CELL DIVISION PROTEIN KINASE"/>
    <property type="match status" value="1"/>
</dbReference>
<evidence type="ECO:0000256" key="7">
    <source>
        <dbReference type="ARBA" id="ARBA00038543"/>
    </source>
</evidence>
<dbReference type="Gene3D" id="3.30.200.20">
    <property type="entry name" value="Phosphorylase Kinase, domain 1"/>
    <property type="match status" value="1"/>
</dbReference>
<evidence type="ECO:0000256" key="8">
    <source>
        <dbReference type="ARBA" id="ARBA00039612"/>
    </source>
</evidence>
<keyword evidence="2" id="KW-0723">Serine/threonine-protein kinase</keyword>
<keyword evidence="6 11" id="KW-0067">ATP-binding</keyword>
<evidence type="ECO:0000256" key="11">
    <source>
        <dbReference type="PROSITE-ProRule" id="PRU10141"/>
    </source>
</evidence>
<dbReference type="GO" id="GO:0005737">
    <property type="term" value="C:cytoplasm"/>
    <property type="evidence" value="ECO:0007669"/>
    <property type="project" value="TreeGrafter"/>
</dbReference>
<comment type="subunit">
    <text evidence="7">May form a complex composed of at least the catalytic subunit CRK2 and a cyclin.</text>
</comment>
<comment type="caution">
    <text evidence="14">The sequence shown here is derived from an EMBL/GenBank/DDBJ whole genome shotgun (WGS) entry which is preliminary data.</text>
</comment>
<evidence type="ECO:0000256" key="4">
    <source>
        <dbReference type="ARBA" id="ARBA00022741"/>
    </source>
</evidence>
<accession>A0A2R5GPA6</accession>
<dbReference type="Gene3D" id="1.10.510.10">
    <property type="entry name" value="Transferase(Phosphotransferase) domain 1"/>
    <property type="match status" value="2"/>
</dbReference>
<name>A0A2R5GPA6_9STRA</name>
<dbReference type="GO" id="GO:0004693">
    <property type="term" value="F:cyclin-dependent protein serine/threonine kinase activity"/>
    <property type="evidence" value="ECO:0007669"/>
    <property type="project" value="TreeGrafter"/>
</dbReference>
<feature type="region of interest" description="Disordered" evidence="12">
    <location>
        <begin position="258"/>
        <end position="277"/>
    </location>
</feature>
<evidence type="ECO:0000313" key="15">
    <source>
        <dbReference type="Proteomes" id="UP000241890"/>
    </source>
</evidence>
<evidence type="ECO:0000256" key="5">
    <source>
        <dbReference type="ARBA" id="ARBA00022777"/>
    </source>
</evidence>
<protein>
    <recommendedName>
        <fullName evidence="8">Cyclin-dependent kinase 2 homolog</fullName>
        <ecNumber evidence="1">2.7.11.23</ecNumber>
    </recommendedName>
    <alternativeName>
        <fullName evidence="9">Cell division control protein 2 homolog</fullName>
    </alternativeName>
    <alternativeName>
        <fullName evidence="10">cdc2-related kinase 2</fullName>
    </alternativeName>
</protein>
<feature type="domain" description="Protein kinase" evidence="13">
    <location>
        <begin position="9"/>
        <end position="257"/>
    </location>
</feature>
<dbReference type="PROSITE" id="PS00107">
    <property type="entry name" value="PROTEIN_KINASE_ATP"/>
    <property type="match status" value="1"/>
</dbReference>
<dbReference type="InterPro" id="IPR050108">
    <property type="entry name" value="CDK"/>
</dbReference>
<reference evidence="14 15" key="1">
    <citation type="submission" date="2017-12" db="EMBL/GenBank/DDBJ databases">
        <title>Sequencing, de novo assembly and annotation of complete genome of a new Thraustochytrid species, strain FCC1311.</title>
        <authorList>
            <person name="Sedici K."/>
            <person name="Godart F."/>
            <person name="Aiese Cigliano R."/>
            <person name="Sanseverino W."/>
            <person name="Barakat M."/>
            <person name="Ortet P."/>
            <person name="Marechal E."/>
            <person name="Cagnac O."/>
            <person name="Amato A."/>
        </authorList>
    </citation>
    <scope>NUCLEOTIDE SEQUENCE [LARGE SCALE GENOMIC DNA]</scope>
</reference>
<dbReference type="GO" id="GO:0008353">
    <property type="term" value="F:RNA polymerase II CTD heptapeptide repeat kinase activity"/>
    <property type="evidence" value="ECO:0007669"/>
    <property type="project" value="UniProtKB-EC"/>
</dbReference>
<dbReference type="InterPro" id="IPR011009">
    <property type="entry name" value="Kinase-like_dom_sf"/>
</dbReference>
<feature type="binding site" evidence="11">
    <location>
        <position position="38"/>
    </location>
    <ligand>
        <name>ATP</name>
        <dbReference type="ChEBI" id="CHEBI:30616"/>
    </ligand>
</feature>
<evidence type="ECO:0000256" key="12">
    <source>
        <dbReference type="SAM" id="MobiDB-lite"/>
    </source>
</evidence>
<organism evidence="14 15">
    <name type="scientific">Hondaea fermentalgiana</name>
    <dbReference type="NCBI Taxonomy" id="2315210"/>
    <lineage>
        <taxon>Eukaryota</taxon>
        <taxon>Sar</taxon>
        <taxon>Stramenopiles</taxon>
        <taxon>Bigyra</taxon>
        <taxon>Labyrinthulomycetes</taxon>
        <taxon>Thraustochytrida</taxon>
        <taxon>Thraustochytriidae</taxon>
        <taxon>Hondaea</taxon>
    </lineage>
</organism>
<dbReference type="InterPro" id="IPR000719">
    <property type="entry name" value="Prot_kinase_dom"/>
</dbReference>
<dbReference type="EC" id="2.7.11.23" evidence="1"/>
<keyword evidence="4 11" id="KW-0547">Nucleotide-binding</keyword>
<dbReference type="GO" id="GO:0070985">
    <property type="term" value="C:transcription factor TFIIK complex"/>
    <property type="evidence" value="ECO:0007669"/>
    <property type="project" value="TreeGrafter"/>
</dbReference>
<dbReference type="InterPro" id="IPR017441">
    <property type="entry name" value="Protein_kinase_ATP_BS"/>
</dbReference>
<dbReference type="OrthoDB" id="1732493at2759"/>
<dbReference type="PROSITE" id="PS50011">
    <property type="entry name" value="PROTEIN_KINASE_DOM"/>
    <property type="match status" value="1"/>
</dbReference>